<name>A0AAQ0C0M0_9GAMM</name>
<sequence length="85" mass="9845">MSRSRARTVTHQTQISSYERLVRRVNQAIASPMAQARRQALLSPAADDRPDDWERLLDEIQEAENVSMTQQRDGSVHLRWSSPER</sequence>
<dbReference type="RefSeq" id="WP_131351242.1">
    <property type="nucleotide sequence ID" value="NZ_CP066310.1"/>
</dbReference>
<gene>
    <name evidence="2" type="ORF">GKQ51_08070</name>
</gene>
<evidence type="ECO:0000313" key="3">
    <source>
        <dbReference type="Proteomes" id="UP000596192"/>
    </source>
</evidence>
<evidence type="ECO:0000313" key="2">
    <source>
        <dbReference type="EMBL" id="QQE90239.1"/>
    </source>
</evidence>
<feature type="region of interest" description="Disordered" evidence="1">
    <location>
        <begin position="65"/>
        <end position="85"/>
    </location>
</feature>
<dbReference type="Pfam" id="PF07867">
    <property type="entry name" value="DUF1654"/>
    <property type="match status" value="1"/>
</dbReference>
<reference evidence="2 3" key="1">
    <citation type="submission" date="2020-12" db="EMBL/GenBank/DDBJ databases">
        <title>Genomic Analysis and Response surface optimization of nitrogen-fixing conditions for A. chroococcum strain HR1, Isolation from rhizosphere soil.</title>
        <authorList>
            <person name="Li J."/>
            <person name="Yang H."/>
            <person name="Liu H."/>
            <person name="Wang C."/>
            <person name="Tian Y."/>
            <person name="Lu X.Y."/>
        </authorList>
    </citation>
    <scope>NUCLEOTIDE SEQUENCE [LARGE SCALE GENOMIC DNA]</scope>
    <source>
        <strain evidence="2 3">HR1</strain>
    </source>
</reference>
<dbReference type="AlphaFoldDB" id="A0AAQ0C0M0"/>
<protein>
    <submittedName>
        <fullName evidence="2">DUF1654 domain-containing protein</fullName>
    </submittedName>
</protein>
<evidence type="ECO:0000256" key="1">
    <source>
        <dbReference type="SAM" id="MobiDB-lite"/>
    </source>
</evidence>
<dbReference type="InterPro" id="IPR012449">
    <property type="entry name" value="Phage_F116_Orf28"/>
</dbReference>
<dbReference type="Proteomes" id="UP000596192">
    <property type="component" value="Chromosome"/>
</dbReference>
<dbReference type="EMBL" id="CP066310">
    <property type="protein sequence ID" value="QQE90239.1"/>
    <property type="molecule type" value="Genomic_DNA"/>
</dbReference>
<proteinExistence type="predicted"/>
<accession>A0AAQ0C0M0</accession>
<organism evidence="2 3">
    <name type="scientific">Azotobacter chroococcum</name>
    <dbReference type="NCBI Taxonomy" id="353"/>
    <lineage>
        <taxon>Bacteria</taxon>
        <taxon>Pseudomonadati</taxon>
        <taxon>Pseudomonadota</taxon>
        <taxon>Gammaproteobacteria</taxon>
        <taxon>Pseudomonadales</taxon>
        <taxon>Pseudomonadaceae</taxon>
        <taxon>Azotobacter</taxon>
    </lineage>
</organism>